<dbReference type="Pfam" id="PF00069">
    <property type="entry name" value="Pkinase"/>
    <property type="match status" value="1"/>
</dbReference>
<organism evidence="2 3">
    <name type="scientific">Acropora cervicornis</name>
    <name type="common">Staghorn coral</name>
    <dbReference type="NCBI Taxonomy" id="6130"/>
    <lineage>
        <taxon>Eukaryota</taxon>
        <taxon>Metazoa</taxon>
        <taxon>Cnidaria</taxon>
        <taxon>Anthozoa</taxon>
        <taxon>Hexacorallia</taxon>
        <taxon>Scleractinia</taxon>
        <taxon>Astrocoeniina</taxon>
        <taxon>Acroporidae</taxon>
        <taxon>Acropora</taxon>
    </lineage>
</organism>
<comment type="caution">
    <text evidence="2">The sequence shown here is derived from an EMBL/GenBank/DDBJ whole genome shotgun (WGS) entry which is preliminary data.</text>
</comment>
<sequence>MTFKMPCLTMKASIPRVTGLPSFKYEDLEEIAVVRQGSFGVVFKAKHRPEKTDTVDVKKLCESEEDEEDHKEFVKEARMLYNIQHDNVVKFKAFCQKPYAIMLEYVYFDFSVFGDECDKKIHSLREFLVFVDKEQVLEDLNECSVITKIAKDVANGLCYLHSKDIVHRDLKTANVLVSNQHYSNIASKEDVAKAFQEAPIVCKVTDFGESRSRLVQTALVLHSRTQRLNRGTPVFLAPEAFLTRPETAITYAINDMKKVDVWAYGMIVFNLINPDLRHPFQREFELTDALIPLIEQLKKLLSEEKKPCFSAKYKHLQATDWLILEGVYHECTAWDPRRRPTASEVVSNLETCENESLCENTPLRVSQTSSLEKFHREIAERISADGSDIPQYVAPANDGTNACAFLCAKIAICRKKSKTGISNSYSLSYPQWWNK</sequence>
<dbReference type="PROSITE" id="PS00108">
    <property type="entry name" value="PROTEIN_KINASE_ST"/>
    <property type="match status" value="1"/>
</dbReference>
<proteinExistence type="predicted"/>
<dbReference type="GO" id="GO:0005737">
    <property type="term" value="C:cytoplasm"/>
    <property type="evidence" value="ECO:0007669"/>
    <property type="project" value="TreeGrafter"/>
</dbReference>
<evidence type="ECO:0000313" key="2">
    <source>
        <dbReference type="EMBL" id="KAK2555165.1"/>
    </source>
</evidence>
<name>A0AAD9Q5L8_ACRCE</name>
<dbReference type="Gene3D" id="3.30.200.20">
    <property type="entry name" value="Phosphorylase Kinase, domain 1"/>
    <property type="match status" value="1"/>
</dbReference>
<dbReference type="PANTHER" id="PTHR23257:SF963">
    <property type="entry name" value="AT08303P"/>
    <property type="match status" value="1"/>
</dbReference>
<dbReference type="GO" id="GO:0005524">
    <property type="term" value="F:ATP binding"/>
    <property type="evidence" value="ECO:0007669"/>
    <property type="project" value="InterPro"/>
</dbReference>
<dbReference type="InterPro" id="IPR008271">
    <property type="entry name" value="Ser/Thr_kinase_AS"/>
</dbReference>
<dbReference type="SMART" id="SM00220">
    <property type="entry name" value="S_TKc"/>
    <property type="match status" value="1"/>
</dbReference>
<keyword evidence="3" id="KW-1185">Reference proteome</keyword>
<dbReference type="PANTHER" id="PTHR23257">
    <property type="entry name" value="SERINE-THREONINE PROTEIN KINASE"/>
    <property type="match status" value="1"/>
</dbReference>
<dbReference type="GO" id="GO:0004672">
    <property type="term" value="F:protein kinase activity"/>
    <property type="evidence" value="ECO:0007669"/>
    <property type="project" value="InterPro"/>
</dbReference>
<feature type="domain" description="Protein kinase" evidence="1">
    <location>
        <begin position="28"/>
        <end position="357"/>
    </location>
</feature>
<evidence type="ECO:0000259" key="1">
    <source>
        <dbReference type="PROSITE" id="PS50011"/>
    </source>
</evidence>
<reference evidence="2" key="1">
    <citation type="journal article" date="2023" name="G3 (Bethesda)">
        <title>Whole genome assembly and annotation of the endangered Caribbean coral Acropora cervicornis.</title>
        <authorList>
            <person name="Selwyn J.D."/>
            <person name="Vollmer S.V."/>
        </authorList>
    </citation>
    <scope>NUCLEOTIDE SEQUENCE</scope>
    <source>
        <strain evidence="2">K2</strain>
    </source>
</reference>
<dbReference type="SUPFAM" id="SSF56112">
    <property type="entry name" value="Protein kinase-like (PK-like)"/>
    <property type="match status" value="1"/>
</dbReference>
<evidence type="ECO:0000313" key="3">
    <source>
        <dbReference type="Proteomes" id="UP001249851"/>
    </source>
</evidence>
<gene>
    <name evidence="2" type="ORF">P5673_023140</name>
</gene>
<dbReference type="PROSITE" id="PS50011">
    <property type="entry name" value="PROTEIN_KINASE_DOM"/>
    <property type="match status" value="1"/>
</dbReference>
<keyword evidence="2" id="KW-0808">Transferase</keyword>
<protein>
    <submittedName>
        <fullName evidence="2">Serine/threonine-protein kinase roco6</fullName>
    </submittedName>
</protein>
<dbReference type="GO" id="GO:0007165">
    <property type="term" value="P:signal transduction"/>
    <property type="evidence" value="ECO:0007669"/>
    <property type="project" value="TreeGrafter"/>
</dbReference>
<dbReference type="EMBL" id="JARQWQ010000064">
    <property type="protein sequence ID" value="KAK2555165.1"/>
    <property type="molecule type" value="Genomic_DNA"/>
</dbReference>
<dbReference type="InterPro" id="IPR011009">
    <property type="entry name" value="Kinase-like_dom_sf"/>
</dbReference>
<dbReference type="InterPro" id="IPR050167">
    <property type="entry name" value="Ser_Thr_protein_kinase"/>
</dbReference>
<dbReference type="Proteomes" id="UP001249851">
    <property type="component" value="Unassembled WGS sequence"/>
</dbReference>
<dbReference type="InterPro" id="IPR000719">
    <property type="entry name" value="Prot_kinase_dom"/>
</dbReference>
<dbReference type="Gene3D" id="1.10.510.10">
    <property type="entry name" value="Transferase(Phosphotransferase) domain 1"/>
    <property type="match status" value="1"/>
</dbReference>
<accession>A0AAD9Q5L8</accession>
<dbReference type="AlphaFoldDB" id="A0AAD9Q5L8"/>
<reference evidence="2" key="2">
    <citation type="journal article" date="2023" name="Science">
        <title>Genomic signatures of disease resistance in endangered staghorn corals.</title>
        <authorList>
            <person name="Vollmer S.V."/>
            <person name="Selwyn J.D."/>
            <person name="Despard B.A."/>
            <person name="Roesel C.L."/>
        </authorList>
    </citation>
    <scope>NUCLEOTIDE SEQUENCE</scope>
    <source>
        <strain evidence="2">K2</strain>
    </source>
</reference>
<keyword evidence="2" id="KW-0418">Kinase</keyword>